<comment type="caution">
    <text evidence="1">The sequence shown here is derived from an EMBL/GenBank/DDBJ whole genome shotgun (WGS) entry which is preliminary data.</text>
</comment>
<name>A0A0M0G874_SPOGL</name>
<proteinExistence type="predicted"/>
<dbReference type="EMBL" id="LGUF01000007">
    <property type="protein sequence ID" value="KON85742.1"/>
    <property type="molecule type" value="Genomic_DNA"/>
</dbReference>
<organism evidence="1 2">
    <name type="scientific">Sporosarcina globispora</name>
    <name type="common">Bacillus globisporus</name>
    <dbReference type="NCBI Taxonomy" id="1459"/>
    <lineage>
        <taxon>Bacteria</taxon>
        <taxon>Bacillati</taxon>
        <taxon>Bacillota</taxon>
        <taxon>Bacilli</taxon>
        <taxon>Bacillales</taxon>
        <taxon>Caryophanaceae</taxon>
        <taxon>Sporosarcina</taxon>
    </lineage>
</organism>
<dbReference type="PATRIC" id="fig|1459.3.peg.449"/>
<protein>
    <submittedName>
        <fullName evidence="1">Molecular chaperone</fullName>
    </submittedName>
</protein>
<dbReference type="InterPro" id="IPR049728">
    <property type="entry name" value="BA3454-like"/>
</dbReference>
<gene>
    <name evidence="1" type="ORF">AF332_02105</name>
</gene>
<reference evidence="2" key="1">
    <citation type="submission" date="2015-07" db="EMBL/GenBank/DDBJ databases">
        <title>Fjat-10036 dsm4.</title>
        <authorList>
            <person name="Liu B."/>
            <person name="Wang J."/>
            <person name="Zhu Y."/>
            <person name="Liu G."/>
            <person name="Chen Q."/>
            <person name="Chen Z."/>
            <person name="Lan J."/>
            <person name="Che J."/>
            <person name="Ge C."/>
            <person name="Shi H."/>
            <person name="Pan Z."/>
            <person name="Liu X."/>
        </authorList>
    </citation>
    <scope>NUCLEOTIDE SEQUENCE [LARGE SCALE GENOMIC DNA]</scope>
    <source>
        <strain evidence="2">DSM 4</strain>
    </source>
</reference>
<dbReference type="AlphaFoldDB" id="A0A0M0G874"/>
<evidence type="ECO:0000313" key="2">
    <source>
        <dbReference type="Proteomes" id="UP000037109"/>
    </source>
</evidence>
<keyword evidence="2" id="KW-1185">Reference proteome</keyword>
<dbReference type="Proteomes" id="UP000037109">
    <property type="component" value="Unassembled WGS sequence"/>
</dbReference>
<sequence length="44" mass="5213">MKEITVTIDYEGLKYQTNIITNKEAGDEEILKQAEDQIRKQWNN</sequence>
<dbReference type="OrthoDB" id="2721802at2"/>
<evidence type="ECO:0000313" key="1">
    <source>
        <dbReference type="EMBL" id="KON85742.1"/>
    </source>
</evidence>
<dbReference type="NCBIfam" id="NF033491">
    <property type="entry name" value="BA3454_fam"/>
    <property type="match status" value="1"/>
</dbReference>
<accession>A0A0M0G874</accession>
<dbReference type="RefSeq" id="WP_053433137.1">
    <property type="nucleotide sequence ID" value="NZ_LGUF01000007.1"/>
</dbReference>